<dbReference type="Pfam" id="PF13280">
    <property type="entry name" value="WYL"/>
    <property type="match status" value="1"/>
</dbReference>
<gene>
    <name evidence="3" type="ORF">EI684_09720</name>
</gene>
<dbReference type="InterPro" id="IPR026881">
    <property type="entry name" value="WYL_dom"/>
</dbReference>
<evidence type="ECO:0000313" key="4">
    <source>
        <dbReference type="Proteomes" id="UP000280307"/>
    </source>
</evidence>
<evidence type="ECO:0000259" key="2">
    <source>
        <dbReference type="SMART" id="SM00479"/>
    </source>
</evidence>
<name>A0A426U0W4_9CHLR</name>
<dbReference type="GO" id="GO:0008408">
    <property type="term" value="F:3'-5' exonuclease activity"/>
    <property type="evidence" value="ECO:0007669"/>
    <property type="project" value="TreeGrafter"/>
</dbReference>
<dbReference type="SMART" id="SM00479">
    <property type="entry name" value="EXOIII"/>
    <property type="match status" value="1"/>
</dbReference>
<dbReference type="InterPro" id="IPR006054">
    <property type="entry name" value="DnaQ"/>
</dbReference>
<proteinExistence type="predicted"/>
<dbReference type="PROSITE" id="PS52050">
    <property type="entry name" value="WYL"/>
    <property type="match status" value="1"/>
</dbReference>
<dbReference type="NCBIfam" id="TIGR00573">
    <property type="entry name" value="dnaq"/>
    <property type="match status" value="1"/>
</dbReference>
<dbReference type="Proteomes" id="UP000280307">
    <property type="component" value="Unassembled WGS sequence"/>
</dbReference>
<dbReference type="InterPro" id="IPR013520">
    <property type="entry name" value="Ribonucl_H"/>
</dbReference>
<dbReference type="EMBL" id="RSAS01000374">
    <property type="protein sequence ID" value="RRR72794.1"/>
    <property type="molecule type" value="Genomic_DNA"/>
</dbReference>
<dbReference type="PANTHER" id="PTHR30231:SF41">
    <property type="entry name" value="DNA POLYMERASE III SUBUNIT EPSILON"/>
    <property type="match status" value="1"/>
</dbReference>
<comment type="caution">
    <text evidence="3">The sequence shown here is derived from an EMBL/GenBank/DDBJ whole genome shotgun (WGS) entry which is preliminary data.</text>
</comment>
<accession>A0A426U0W4</accession>
<dbReference type="Gene3D" id="3.30.420.10">
    <property type="entry name" value="Ribonuclease H-like superfamily/Ribonuclease H"/>
    <property type="match status" value="1"/>
</dbReference>
<dbReference type="CDD" id="cd06127">
    <property type="entry name" value="DEDDh"/>
    <property type="match status" value="1"/>
</dbReference>
<organism evidence="3 4">
    <name type="scientific">Candidatus Viridilinea halotolerans</name>
    <dbReference type="NCBI Taxonomy" id="2491704"/>
    <lineage>
        <taxon>Bacteria</taxon>
        <taxon>Bacillati</taxon>
        <taxon>Chloroflexota</taxon>
        <taxon>Chloroflexia</taxon>
        <taxon>Chloroflexales</taxon>
        <taxon>Chloroflexineae</taxon>
        <taxon>Oscillochloridaceae</taxon>
        <taxon>Candidatus Viridilinea</taxon>
    </lineage>
</organism>
<dbReference type="GO" id="GO:0005829">
    <property type="term" value="C:cytosol"/>
    <property type="evidence" value="ECO:0007669"/>
    <property type="project" value="TreeGrafter"/>
</dbReference>
<protein>
    <submittedName>
        <fullName evidence="3">WYL domain-containing protein</fullName>
    </submittedName>
</protein>
<dbReference type="FunFam" id="3.30.420.10:FF:000045">
    <property type="entry name" value="3'-5' exonuclease DinG"/>
    <property type="match status" value="1"/>
</dbReference>
<dbReference type="GO" id="GO:0003887">
    <property type="term" value="F:DNA-directed DNA polymerase activity"/>
    <property type="evidence" value="ECO:0007669"/>
    <property type="project" value="InterPro"/>
</dbReference>
<evidence type="ECO:0000313" key="3">
    <source>
        <dbReference type="EMBL" id="RRR72794.1"/>
    </source>
</evidence>
<reference evidence="3 4" key="1">
    <citation type="submission" date="2018-12" db="EMBL/GenBank/DDBJ databases">
        <title>Genome Sequence of Candidatus Viridilinea halotolerans isolated from saline sulfide-rich spring.</title>
        <authorList>
            <person name="Grouzdev D.S."/>
            <person name="Burganskaya E.I."/>
            <person name="Krutkina M.S."/>
            <person name="Sukhacheva M.V."/>
            <person name="Gorlenko V.M."/>
        </authorList>
    </citation>
    <scope>NUCLEOTIDE SEQUENCE [LARGE SCALE GENOMIC DNA]</scope>
    <source>
        <strain evidence="3">Chok-6</strain>
    </source>
</reference>
<feature type="domain" description="Exonuclease" evidence="2">
    <location>
        <begin position="13"/>
        <end position="178"/>
    </location>
</feature>
<keyword evidence="1" id="KW-0540">Nuclease</keyword>
<dbReference type="PANTHER" id="PTHR30231">
    <property type="entry name" value="DNA POLYMERASE III SUBUNIT EPSILON"/>
    <property type="match status" value="1"/>
</dbReference>
<sequence>MSHAPTSALCDVTFVFLDLETTGLTPQAGHRICEVAILRERDGLAEGQLDTLLNPGRRLDPQAAAVNGLRDAQLAGAAPFAMVAPEVLALAHNAIAVGHNLTFDLGFLNHELAAIGQPQLSGPSLDTLILARRLLRCRSYSLTALCNELRLVRPSHRAMADVLATRALFHHLRQLMAEQGIVTLADALRFERGLRPNEAEPEGHPVIARALAEGRALRIVYSSRSTPEPTERIVHPHYLTQERNGVYLRGFCELRQDVRTFALAKIQEVELVET</sequence>
<dbReference type="GO" id="GO:0003677">
    <property type="term" value="F:DNA binding"/>
    <property type="evidence" value="ECO:0007669"/>
    <property type="project" value="InterPro"/>
</dbReference>
<dbReference type="GO" id="GO:0045004">
    <property type="term" value="P:DNA replication proofreading"/>
    <property type="evidence" value="ECO:0007669"/>
    <property type="project" value="TreeGrafter"/>
</dbReference>
<dbReference type="InterPro" id="IPR012337">
    <property type="entry name" value="RNaseH-like_sf"/>
</dbReference>
<keyword evidence="1" id="KW-0269">Exonuclease</keyword>
<dbReference type="AlphaFoldDB" id="A0A426U0W4"/>
<dbReference type="Pfam" id="PF00929">
    <property type="entry name" value="RNase_T"/>
    <property type="match status" value="1"/>
</dbReference>
<evidence type="ECO:0000256" key="1">
    <source>
        <dbReference type="ARBA" id="ARBA00022839"/>
    </source>
</evidence>
<dbReference type="InterPro" id="IPR036397">
    <property type="entry name" value="RNaseH_sf"/>
</dbReference>
<keyword evidence="1" id="KW-0378">Hydrolase</keyword>
<dbReference type="SUPFAM" id="SSF53098">
    <property type="entry name" value="Ribonuclease H-like"/>
    <property type="match status" value="1"/>
</dbReference>